<keyword evidence="6 8" id="KW-1133">Transmembrane helix</keyword>
<evidence type="ECO:0000256" key="8">
    <source>
        <dbReference type="SAM" id="Phobius"/>
    </source>
</evidence>
<accession>A0A501WKL5</accession>
<evidence type="ECO:0000313" key="10">
    <source>
        <dbReference type="EMBL" id="TPE48674.1"/>
    </source>
</evidence>
<feature type="transmembrane region" description="Helical" evidence="8">
    <location>
        <begin position="279"/>
        <end position="299"/>
    </location>
</feature>
<evidence type="ECO:0000256" key="6">
    <source>
        <dbReference type="ARBA" id="ARBA00022989"/>
    </source>
</evidence>
<name>A0A501WKL5_9RHOB</name>
<evidence type="ECO:0000256" key="1">
    <source>
        <dbReference type="ARBA" id="ARBA00004651"/>
    </source>
</evidence>
<keyword evidence="5 8" id="KW-0812">Transmembrane</keyword>
<dbReference type="GO" id="GO:0010041">
    <property type="term" value="P:response to iron(III) ion"/>
    <property type="evidence" value="ECO:0007669"/>
    <property type="project" value="TreeGrafter"/>
</dbReference>
<dbReference type="GO" id="GO:0006493">
    <property type="term" value="P:protein O-linked glycosylation"/>
    <property type="evidence" value="ECO:0007669"/>
    <property type="project" value="InterPro"/>
</dbReference>
<comment type="subcellular location">
    <subcellularLocation>
        <location evidence="1">Cell membrane</location>
        <topology evidence="1">Multi-pass membrane protein</topology>
    </subcellularLocation>
</comment>
<dbReference type="GO" id="GO:0005886">
    <property type="term" value="C:plasma membrane"/>
    <property type="evidence" value="ECO:0007669"/>
    <property type="project" value="UniProtKB-SubCell"/>
</dbReference>
<keyword evidence="2" id="KW-1003">Cell membrane</keyword>
<feature type="transmembrane region" description="Helical" evidence="8">
    <location>
        <begin position="26"/>
        <end position="46"/>
    </location>
</feature>
<evidence type="ECO:0000313" key="11">
    <source>
        <dbReference type="Proteomes" id="UP000319255"/>
    </source>
</evidence>
<dbReference type="InterPro" id="IPR050297">
    <property type="entry name" value="LipidA_mod_glycosyltrf_83"/>
</dbReference>
<evidence type="ECO:0000259" key="9">
    <source>
        <dbReference type="Pfam" id="PF02366"/>
    </source>
</evidence>
<dbReference type="GO" id="GO:0016763">
    <property type="term" value="F:pentosyltransferase activity"/>
    <property type="evidence" value="ECO:0007669"/>
    <property type="project" value="TreeGrafter"/>
</dbReference>
<evidence type="ECO:0000256" key="5">
    <source>
        <dbReference type="ARBA" id="ARBA00022692"/>
    </source>
</evidence>
<feature type="transmembrane region" description="Helical" evidence="8">
    <location>
        <begin position="184"/>
        <end position="214"/>
    </location>
</feature>
<dbReference type="AlphaFoldDB" id="A0A501WKL5"/>
<protein>
    <submittedName>
        <fullName evidence="10">Glycosyltransferase family 39 protein</fullName>
    </submittedName>
</protein>
<dbReference type="GO" id="GO:0009103">
    <property type="term" value="P:lipopolysaccharide biosynthetic process"/>
    <property type="evidence" value="ECO:0007669"/>
    <property type="project" value="TreeGrafter"/>
</dbReference>
<dbReference type="Proteomes" id="UP000319255">
    <property type="component" value="Unassembled WGS sequence"/>
</dbReference>
<feature type="transmembrane region" description="Helical" evidence="8">
    <location>
        <begin position="160"/>
        <end position="178"/>
    </location>
</feature>
<feature type="transmembrane region" description="Helical" evidence="8">
    <location>
        <begin position="390"/>
        <end position="409"/>
    </location>
</feature>
<gene>
    <name evidence="10" type="ORF">FJM51_17100</name>
</gene>
<dbReference type="InterPro" id="IPR003342">
    <property type="entry name" value="ArnT-like_N"/>
</dbReference>
<evidence type="ECO:0000256" key="7">
    <source>
        <dbReference type="ARBA" id="ARBA00023136"/>
    </source>
</evidence>
<feature type="transmembrane region" description="Helical" evidence="8">
    <location>
        <begin position="334"/>
        <end position="352"/>
    </location>
</feature>
<proteinExistence type="predicted"/>
<evidence type="ECO:0000256" key="3">
    <source>
        <dbReference type="ARBA" id="ARBA00022676"/>
    </source>
</evidence>
<feature type="transmembrane region" description="Helical" evidence="8">
    <location>
        <begin position="105"/>
        <end position="123"/>
    </location>
</feature>
<feature type="transmembrane region" description="Helical" evidence="8">
    <location>
        <begin position="226"/>
        <end position="246"/>
    </location>
</feature>
<organism evidence="10 11">
    <name type="scientific">Amaricoccus solimangrovi</name>
    <dbReference type="NCBI Taxonomy" id="2589815"/>
    <lineage>
        <taxon>Bacteria</taxon>
        <taxon>Pseudomonadati</taxon>
        <taxon>Pseudomonadota</taxon>
        <taxon>Alphaproteobacteria</taxon>
        <taxon>Rhodobacterales</taxon>
        <taxon>Paracoccaceae</taxon>
        <taxon>Amaricoccus</taxon>
    </lineage>
</organism>
<evidence type="ECO:0000256" key="4">
    <source>
        <dbReference type="ARBA" id="ARBA00022679"/>
    </source>
</evidence>
<dbReference type="EMBL" id="VFRP01000020">
    <property type="protein sequence ID" value="TPE48674.1"/>
    <property type="molecule type" value="Genomic_DNA"/>
</dbReference>
<feature type="transmembrane region" description="Helical" evidence="8">
    <location>
        <begin position="364"/>
        <end position="384"/>
    </location>
</feature>
<comment type="caution">
    <text evidence="10">The sequence shown here is derived from an EMBL/GenBank/DDBJ whole genome shotgun (WGS) entry which is preliminary data.</text>
</comment>
<feature type="transmembrane region" description="Helical" evidence="8">
    <location>
        <begin position="421"/>
        <end position="440"/>
    </location>
</feature>
<keyword evidence="3" id="KW-0328">Glycosyltransferase</keyword>
<dbReference type="OrthoDB" id="9775035at2"/>
<feature type="domain" description="ArnT-like N-terminal" evidence="9">
    <location>
        <begin position="32"/>
        <end position="257"/>
    </location>
</feature>
<reference evidence="10 11" key="1">
    <citation type="submission" date="2019-06" db="EMBL/GenBank/DDBJ databases">
        <title>A novel bacterium of genus Amaricoccus, isolated from marine sediment.</title>
        <authorList>
            <person name="Huang H."/>
            <person name="Mo K."/>
            <person name="Hu Y."/>
        </authorList>
    </citation>
    <scope>NUCLEOTIDE SEQUENCE [LARGE SCALE GENOMIC DNA]</scope>
    <source>
        <strain evidence="10 11">HB172011</strain>
    </source>
</reference>
<feature type="transmembrane region" description="Helical" evidence="8">
    <location>
        <begin position="311"/>
        <end position="328"/>
    </location>
</feature>
<sequence>MGCVNNGQPGKPVRTTPDMLKEEHLYGTYAALILLSAFLMVLLYNLGGWGVLETSEARYAEISREMLLSKDWLHPRLLGIQHFHKPPLTYMLTAAGMALFGIEEFGARFFLQVSLVLQAFLVYQTALELYKEKRMAFTAMVIYITIPAVLLSARNLTTDSFLTTFELLAIWAWIRYTVAPKAGWLYLFYTSLALSFLTKGPVGLIFPLLLVVGYKAQGHFTSKSNIPHHVAALLLFLILGASWYGYLMWQDKQFVDYFLFKHTVQRYANPATFGRSQPWWFYLVLAPALSLPWSAVVLLNLRRLKTLPGQLRRLFICWLLVPLLFFSLSGSKLILYILPLFSGLALLVTWVLHTLPSHAVRRVFIAFFAYFGVLAVVLTLAPLLPFGLNLPVWVLAFPLLTLGSLFIIWRRRRTGELTWLQFMPLIFTVFLVLYATHLMGANPGLVNSTANLAGVLKEERIRGKNVVVYDQLLPSLAFALNRSLITIHDDNKSLERETQFEADEAWRDNLLQLSRPEDLARLPHILNGNTVLVVKGALPAEKSWLKEGFEHSMEVGKWVLYY</sequence>
<keyword evidence="7 8" id="KW-0472">Membrane</keyword>
<evidence type="ECO:0000256" key="2">
    <source>
        <dbReference type="ARBA" id="ARBA00022475"/>
    </source>
</evidence>
<dbReference type="GO" id="GO:0000030">
    <property type="term" value="F:mannosyltransferase activity"/>
    <property type="evidence" value="ECO:0007669"/>
    <property type="project" value="InterPro"/>
</dbReference>
<keyword evidence="11" id="KW-1185">Reference proteome</keyword>
<feature type="transmembrane region" description="Helical" evidence="8">
    <location>
        <begin position="135"/>
        <end position="153"/>
    </location>
</feature>
<dbReference type="Pfam" id="PF02366">
    <property type="entry name" value="PMT"/>
    <property type="match status" value="1"/>
</dbReference>
<keyword evidence="4 10" id="KW-0808">Transferase</keyword>
<dbReference type="PANTHER" id="PTHR33908">
    <property type="entry name" value="MANNOSYLTRANSFERASE YKCB-RELATED"/>
    <property type="match status" value="1"/>
</dbReference>
<dbReference type="PANTHER" id="PTHR33908:SF3">
    <property type="entry name" value="UNDECAPRENYL PHOSPHATE-ALPHA-4-AMINO-4-DEOXY-L-ARABINOSE ARABINOSYL TRANSFERASE"/>
    <property type="match status" value="1"/>
</dbReference>